<dbReference type="Proteomes" id="UP000273675">
    <property type="component" value="Unassembled WGS sequence"/>
</dbReference>
<dbReference type="SMART" id="SM00978">
    <property type="entry name" value="Tim44"/>
    <property type="match status" value="1"/>
</dbReference>
<evidence type="ECO:0000313" key="4">
    <source>
        <dbReference type="Proteomes" id="UP000273675"/>
    </source>
</evidence>
<dbReference type="NCBIfam" id="NF033779">
    <property type="entry name" value="Tim44_TimA_adap"/>
    <property type="match status" value="1"/>
</dbReference>
<dbReference type="Pfam" id="PF04280">
    <property type="entry name" value="Tim44"/>
    <property type="match status" value="1"/>
</dbReference>
<accession>A0A495D4A3</accession>
<protein>
    <submittedName>
        <fullName evidence="3">Tim44-like domain-containing protein</fullName>
    </submittedName>
</protein>
<dbReference type="InterPro" id="IPR007379">
    <property type="entry name" value="Tim44-like_dom"/>
</dbReference>
<dbReference type="SUPFAM" id="SSF54427">
    <property type="entry name" value="NTF2-like"/>
    <property type="match status" value="1"/>
</dbReference>
<reference evidence="3 4" key="1">
    <citation type="submission" date="2018-10" db="EMBL/GenBank/DDBJ databases">
        <title>Genomic Encyclopedia of Type Strains, Phase IV (KMG-IV): sequencing the most valuable type-strain genomes for metagenomic binning, comparative biology and taxonomic classification.</title>
        <authorList>
            <person name="Goeker M."/>
        </authorList>
    </citation>
    <scope>NUCLEOTIDE SEQUENCE [LARGE SCALE GENOMIC DNA]</scope>
    <source>
        <strain evidence="3 4">DSM 4734</strain>
    </source>
</reference>
<dbReference type="OrthoDB" id="9798618at2"/>
<keyword evidence="1" id="KW-0472">Membrane</keyword>
<comment type="caution">
    <text evidence="3">The sequence shown here is derived from an EMBL/GenBank/DDBJ whole genome shotgun (WGS) entry which is preliminary data.</text>
</comment>
<gene>
    <name evidence="3" type="ORF">C7435_2081</name>
</gene>
<sequence>MDIWTLIGAVAAIFFAYRLYTVLGRREGHMEAPASQGKAANPSDAARTTSLRPAFEGPAAAGLEAIAAVDTRFDPDAFLDGARNAYTMIVQAFAAGDSKALEPLLATSVLDRYTAAIDQRADRGETVKTEIERIKAADITEAGHADHVARIKVRFVAEIATETRDHEGVVVQGDLSRLSTVTEDWMFERRTDTGNPNWVLTRVAAV</sequence>
<dbReference type="PANTHER" id="PTHR41542">
    <property type="entry name" value="BLL5807 PROTEIN"/>
    <property type="match status" value="1"/>
</dbReference>
<feature type="domain" description="Tim44-like" evidence="2">
    <location>
        <begin position="59"/>
        <end position="205"/>
    </location>
</feature>
<evidence type="ECO:0000256" key="1">
    <source>
        <dbReference type="SAM" id="Phobius"/>
    </source>
</evidence>
<dbReference type="AlphaFoldDB" id="A0A495D4A3"/>
<dbReference type="Gene3D" id="3.10.450.240">
    <property type="match status" value="1"/>
</dbReference>
<dbReference type="PANTHER" id="PTHR41542:SF1">
    <property type="entry name" value="BLL5807 PROTEIN"/>
    <property type="match status" value="1"/>
</dbReference>
<name>A0A495D4A3_9PROT</name>
<evidence type="ECO:0000259" key="2">
    <source>
        <dbReference type="SMART" id="SM00978"/>
    </source>
</evidence>
<keyword evidence="1" id="KW-0812">Transmembrane</keyword>
<evidence type="ECO:0000313" key="3">
    <source>
        <dbReference type="EMBL" id="RKQ96747.1"/>
    </source>
</evidence>
<organism evidence="3 4">
    <name type="scientific">Maricaulis maris</name>
    <dbReference type="NCBI Taxonomy" id="74318"/>
    <lineage>
        <taxon>Bacteria</taxon>
        <taxon>Pseudomonadati</taxon>
        <taxon>Pseudomonadota</taxon>
        <taxon>Alphaproteobacteria</taxon>
        <taxon>Maricaulales</taxon>
        <taxon>Maricaulaceae</taxon>
        <taxon>Maricaulis</taxon>
    </lineage>
</organism>
<dbReference type="RefSeq" id="WP_075190196.1">
    <property type="nucleotide sequence ID" value="NZ_RBIM01000004.1"/>
</dbReference>
<keyword evidence="1" id="KW-1133">Transmembrane helix</keyword>
<dbReference type="InterPro" id="IPR032710">
    <property type="entry name" value="NTF2-like_dom_sf"/>
</dbReference>
<proteinExistence type="predicted"/>
<feature type="transmembrane region" description="Helical" evidence="1">
    <location>
        <begin position="6"/>
        <end position="23"/>
    </location>
</feature>
<dbReference type="EMBL" id="RBIM01000004">
    <property type="protein sequence ID" value="RKQ96747.1"/>
    <property type="molecule type" value="Genomic_DNA"/>
</dbReference>